<evidence type="ECO:0000256" key="3">
    <source>
        <dbReference type="ARBA" id="ARBA00005028"/>
    </source>
</evidence>
<evidence type="ECO:0000256" key="4">
    <source>
        <dbReference type="ARBA" id="ARBA00006206"/>
    </source>
</evidence>
<comment type="subcellular location">
    <subcellularLocation>
        <location evidence="2">Cytoplasm</location>
    </subcellularLocation>
</comment>
<feature type="active site" description="Proton acceptor" evidence="13">
    <location>
        <position position="328"/>
    </location>
</feature>
<dbReference type="NCBIfam" id="NF008277">
    <property type="entry name" value="PRK11055.1"/>
    <property type="match status" value="1"/>
</dbReference>
<sequence>MDHRILSLVTCALLTCNTAVGVEVSDFDSIKLYTLKNQNEMVVDITNYGATITSIRVPDRAGNIADVALGYRSVESYINAIDRPYFGSVVGRYGNRIAKGSFILDNNKYTLATNDGQNHLHGGKMGFDKVVWKAEVLEDSVKFSYLARDGEEGYPGNLALSVTYSLTDDNEIVMHYEATTDKPTVVNVTNHTYFNLSGEGATTINDHVLHINASKFTPVDAGLIPTGELRDVAETPFDFRTPKEIGRDLDAHDTQLKYGLGYDHNWVLDRIDDAVELAAMLYEPNSGRVLEVLTTEPALQFYGGNFLDGRLVGKSGKAYQHRSGLCLETQHSPDSPNRPEWPSTVLRPGEKYNTTTVYRFGVK</sequence>
<dbReference type="AlphaFoldDB" id="A0A7W5DTM8"/>
<keyword evidence="18" id="KW-1185">Reference proteome</keyword>
<comment type="catalytic activity">
    <reaction evidence="1 12">
        <text>alpha-D-glucose = beta-D-glucose</text>
        <dbReference type="Rhea" id="RHEA:10264"/>
        <dbReference type="ChEBI" id="CHEBI:15903"/>
        <dbReference type="ChEBI" id="CHEBI:17925"/>
        <dbReference type="EC" id="5.1.3.3"/>
    </reaction>
</comment>
<evidence type="ECO:0000256" key="13">
    <source>
        <dbReference type="PIRSR" id="PIRSR005096-1"/>
    </source>
</evidence>
<feature type="binding site" evidence="15">
    <location>
        <begin position="95"/>
        <end position="96"/>
    </location>
    <ligand>
        <name>beta-D-galactose</name>
        <dbReference type="ChEBI" id="CHEBI:27667"/>
    </ligand>
</feature>
<evidence type="ECO:0000256" key="1">
    <source>
        <dbReference type="ARBA" id="ARBA00001614"/>
    </source>
</evidence>
<organism evidence="17 18">
    <name type="scientific">Aporhodopirellula rubra</name>
    <dbReference type="NCBI Taxonomy" id="980271"/>
    <lineage>
        <taxon>Bacteria</taxon>
        <taxon>Pseudomonadati</taxon>
        <taxon>Planctomycetota</taxon>
        <taxon>Planctomycetia</taxon>
        <taxon>Pirellulales</taxon>
        <taxon>Pirellulaceae</taxon>
        <taxon>Aporhodopirellula</taxon>
    </lineage>
</organism>
<keyword evidence="11 12" id="KW-0119">Carbohydrate metabolism</keyword>
<dbReference type="InterPro" id="IPR047215">
    <property type="entry name" value="Galactose_mutarotase-like"/>
</dbReference>
<dbReference type="PROSITE" id="PS00545">
    <property type="entry name" value="ALDOSE_1_EPIMERASE"/>
    <property type="match status" value="1"/>
</dbReference>
<comment type="subunit">
    <text evidence="5">Monomer.</text>
</comment>
<evidence type="ECO:0000313" key="17">
    <source>
        <dbReference type="EMBL" id="MBB3204330.1"/>
    </source>
</evidence>
<evidence type="ECO:0000256" key="9">
    <source>
        <dbReference type="ARBA" id="ARBA00022553"/>
    </source>
</evidence>
<dbReference type="InterPro" id="IPR014718">
    <property type="entry name" value="GH-type_carb-bd"/>
</dbReference>
<dbReference type="Gene3D" id="2.70.98.10">
    <property type="match status" value="1"/>
</dbReference>
<dbReference type="Pfam" id="PF01263">
    <property type="entry name" value="Aldose_epim"/>
    <property type="match status" value="1"/>
</dbReference>
<comment type="pathway">
    <text evidence="3 12">Carbohydrate metabolism; hexose metabolism.</text>
</comment>
<dbReference type="InterPro" id="IPR018052">
    <property type="entry name" value="Ald1_epimerase_CS"/>
</dbReference>
<dbReference type="InterPro" id="IPR015443">
    <property type="entry name" value="Aldose_1-epimerase"/>
</dbReference>
<evidence type="ECO:0000256" key="16">
    <source>
        <dbReference type="SAM" id="MobiDB-lite"/>
    </source>
</evidence>
<keyword evidence="10 12" id="KW-0413">Isomerase</keyword>
<evidence type="ECO:0000256" key="6">
    <source>
        <dbReference type="ARBA" id="ARBA00013185"/>
    </source>
</evidence>
<feature type="region of interest" description="Disordered" evidence="16">
    <location>
        <begin position="328"/>
        <end position="347"/>
    </location>
</feature>
<dbReference type="GO" id="GO:0033499">
    <property type="term" value="P:galactose catabolic process via UDP-galactose, Leloir pathway"/>
    <property type="evidence" value="ECO:0007669"/>
    <property type="project" value="TreeGrafter"/>
</dbReference>
<dbReference type="InterPro" id="IPR011013">
    <property type="entry name" value="Gal_mutarotase_sf_dom"/>
</dbReference>
<dbReference type="GO" id="GO:0005737">
    <property type="term" value="C:cytoplasm"/>
    <property type="evidence" value="ECO:0007669"/>
    <property type="project" value="UniProtKB-SubCell"/>
</dbReference>
<accession>A0A7W5DTM8</accession>
<evidence type="ECO:0000256" key="11">
    <source>
        <dbReference type="ARBA" id="ARBA00023277"/>
    </source>
</evidence>
<dbReference type="GO" id="GO:0006006">
    <property type="term" value="P:glucose metabolic process"/>
    <property type="evidence" value="ECO:0007669"/>
    <property type="project" value="TreeGrafter"/>
</dbReference>
<dbReference type="FunFam" id="2.70.98.10:FF:000003">
    <property type="entry name" value="Aldose 1-epimerase"/>
    <property type="match status" value="1"/>
</dbReference>
<dbReference type="EC" id="5.1.3.3" evidence="6 12"/>
<gene>
    <name evidence="17" type="ORF">FHS27_000094</name>
</gene>
<evidence type="ECO:0000256" key="12">
    <source>
        <dbReference type="PIRNR" id="PIRNR005096"/>
    </source>
</evidence>
<dbReference type="SUPFAM" id="SSF74650">
    <property type="entry name" value="Galactose mutarotase-like"/>
    <property type="match status" value="1"/>
</dbReference>
<dbReference type="PIRSF" id="PIRSF005096">
    <property type="entry name" value="GALM"/>
    <property type="match status" value="1"/>
</dbReference>
<evidence type="ECO:0000313" key="18">
    <source>
        <dbReference type="Proteomes" id="UP000536179"/>
    </source>
</evidence>
<protein>
    <recommendedName>
        <fullName evidence="7 12">Aldose 1-epimerase</fullName>
        <ecNumber evidence="6 12">5.1.3.3</ecNumber>
    </recommendedName>
</protein>
<proteinExistence type="inferred from homology"/>
<feature type="binding site" evidence="14">
    <location>
        <position position="263"/>
    </location>
    <ligand>
        <name>beta-D-galactose</name>
        <dbReference type="ChEBI" id="CHEBI:27667"/>
    </ligand>
</feature>
<comment type="caution">
    <text evidence="17">The sequence shown here is derived from an EMBL/GenBank/DDBJ whole genome shotgun (WGS) entry which is preliminary data.</text>
</comment>
<dbReference type="GO" id="GO:0004034">
    <property type="term" value="F:aldose 1-epimerase activity"/>
    <property type="evidence" value="ECO:0007669"/>
    <property type="project" value="UniProtKB-EC"/>
</dbReference>
<evidence type="ECO:0000256" key="15">
    <source>
        <dbReference type="PIRSR" id="PIRSR005096-3"/>
    </source>
</evidence>
<evidence type="ECO:0000256" key="8">
    <source>
        <dbReference type="ARBA" id="ARBA00022490"/>
    </source>
</evidence>
<dbReference type="PANTHER" id="PTHR10091:SF0">
    <property type="entry name" value="GALACTOSE MUTAROTASE"/>
    <property type="match status" value="1"/>
</dbReference>
<keyword evidence="8" id="KW-0963">Cytoplasm</keyword>
<comment type="similarity">
    <text evidence="4 12">Belongs to the aldose epimerase family.</text>
</comment>
<dbReference type="EMBL" id="JACHXU010000001">
    <property type="protein sequence ID" value="MBB3204330.1"/>
    <property type="molecule type" value="Genomic_DNA"/>
</dbReference>
<dbReference type="Proteomes" id="UP000536179">
    <property type="component" value="Unassembled WGS sequence"/>
</dbReference>
<feature type="active site" description="Proton donor" evidence="13">
    <location>
        <position position="191"/>
    </location>
</feature>
<reference evidence="17 18" key="1">
    <citation type="submission" date="2020-08" db="EMBL/GenBank/DDBJ databases">
        <title>Genomic Encyclopedia of Type Strains, Phase III (KMG-III): the genomes of soil and plant-associated and newly described type strains.</title>
        <authorList>
            <person name="Whitman W."/>
        </authorList>
    </citation>
    <scope>NUCLEOTIDE SEQUENCE [LARGE SCALE GENOMIC DNA]</scope>
    <source>
        <strain evidence="17 18">CECT 8075</strain>
    </source>
</reference>
<evidence type="ECO:0000256" key="14">
    <source>
        <dbReference type="PIRSR" id="PIRSR005096-2"/>
    </source>
</evidence>
<evidence type="ECO:0000256" key="7">
    <source>
        <dbReference type="ARBA" id="ARBA00014165"/>
    </source>
</evidence>
<dbReference type="GO" id="GO:0030246">
    <property type="term" value="F:carbohydrate binding"/>
    <property type="evidence" value="ECO:0007669"/>
    <property type="project" value="InterPro"/>
</dbReference>
<evidence type="ECO:0000256" key="2">
    <source>
        <dbReference type="ARBA" id="ARBA00004496"/>
    </source>
</evidence>
<keyword evidence="9" id="KW-0597">Phosphoprotein</keyword>
<dbReference type="PANTHER" id="PTHR10091">
    <property type="entry name" value="ALDOSE-1-EPIMERASE"/>
    <property type="match status" value="1"/>
</dbReference>
<evidence type="ECO:0000256" key="10">
    <source>
        <dbReference type="ARBA" id="ARBA00023235"/>
    </source>
</evidence>
<dbReference type="InterPro" id="IPR008183">
    <property type="entry name" value="Aldose_1/G6P_1-epimerase"/>
</dbReference>
<feature type="binding site" evidence="15">
    <location>
        <begin position="191"/>
        <end position="193"/>
    </location>
    <ligand>
        <name>beta-D-galactose</name>
        <dbReference type="ChEBI" id="CHEBI:27667"/>
    </ligand>
</feature>
<dbReference type="UniPathway" id="UPA00242"/>
<name>A0A7W5DTM8_9BACT</name>
<dbReference type="CDD" id="cd09019">
    <property type="entry name" value="galactose_mutarotase_like"/>
    <property type="match status" value="1"/>
</dbReference>
<evidence type="ECO:0000256" key="5">
    <source>
        <dbReference type="ARBA" id="ARBA00011245"/>
    </source>
</evidence>